<dbReference type="RefSeq" id="XP_033379118.1">
    <property type="nucleotide sequence ID" value="XM_033531309.1"/>
</dbReference>
<accession>A0A6A5XCY5</accession>
<keyword evidence="3" id="KW-1185">Reference proteome</keyword>
<gene>
    <name evidence="2" type="ORF">BU24DRAFT_454351</name>
</gene>
<feature type="compositionally biased region" description="Basic residues" evidence="1">
    <location>
        <begin position="176"/>
        <end position="190"/>
    </location>
</feature>
<dbReference type="AlphaFoldDB" id="A0A6A5XCY5"/>
<sequence>MIKEVPTRPTMRLSEENLRKHNAENSHDDRIRNEEIAVAEMEAYHRLVDDMDDLEDADLHVRQTHQHLRQAAEAGGLDTVQLDPSETPLDRFIKLHPLHDSHPWVARCAFREMGAGYDPHEAVDLRKLASEMRTVGMSSNGFHDRDTGSLRASSDTLSVSRFQDTIEARDEESKKERPKGKTRKQKRSNW</sequence>
<proteinExistence type="predicted"/>
<dbReference type="EMBL" id="ML978075">
    <property type="protein sequence ID" value="KAF2010779.1"/>
    <property type="molecule type" value="Genomic_DNA"/>
</dbReference>
<dbReference type="GeneID" id="54288706"/>
<feature type="compositionally biased region" description="Basic and acidic residues" evidence="1">
    <location>
        <begin position="164"/>
        <end position="175"/>
    </location>
</feature>
<organism evidence="2 3">
    <name type="scientific">Aaosphaeria arxii CBS 175.79</name>
    <dbReference type="NCBI Taxonomy" id="1450172"/>
    <lineage>
        <taxon>Eukaryota</taxon>
        <taxon>Fungi</taxon>
        <taxon>Dikarya</taxon>
        <taxon>Ascomycota</taxon>
        <taxon>Pezizomycotina</taxon>
        <taxon>Dothideomycetes</taxon>
        <taxon>Pleosporomycetidae</taxon>
        <taxon>Pleosporales</taxon>
        <taxon>Pleosporales incertae sedis</taxon>
        <taxon>Aaosphaeria</taxon>
    </lineage>
</organism>
<feature type="region of interest" description="Disordered" evidence="1">
    <location>
        <begin position="138"/>
        <end position="190"/>
    </location>
</feature>
<name>A0A6A5XCY5_9PLEO</name>
<evidence type="ECO:0000256" key="1">
    <source>
        <dbReference type="SAM" id="MobiDB-lite"/>
    </source>
</evidence>
<reference evidence="2" key="1">
    <citation type="journal article" date="2020" name="Stud. Mycol.">
        <title>101 Dothideomycetes genomes: a test case for predicting lifestyles and emergence of pathogens.</title>
        <authorList>
            <person name="Haridas S."/>
            <person name="Albert R."/>
            <person name="Binder M."/>
            <person name="Bloem J."/>
            <person name="Labutti K."/>
            <person name="Salamov A."/>
            <person name="Andreopoulos B."/>
            <person name="Baker S."/>
            <person name="Barry K."/>
            <person name="Bills G."/>
            <person name="Bluhm B."/>
            <person name="Cannon C."/>
            <person name="Castanera R."/>
            <person name="Culley D."/>
            <person name="Daum C."/>
            <person name="Ezra D."/>
            <person name="Gonzalez J."/>
            <person name="Henrissat B."/>
            <person name="Kuo A."/>
            <person name="Liang C."/>
            <person name="Lipzen A."/>
            <person name="Lutzoni F."/>
            <person name="Magnuson J."/>
            <person name="Mondo S."/>
            <person name="Nolan M."/>
            <person name="Ohm R."/>
            <person name="Pangilinan J."/>
            <person name="Park H.-J."/>
            <person name="Ramirez L."/>
            <person name="Alfaro M."/>
            <person name="Sun H."/>
            <person name="Tritt A."/>
            <person name="Yoshinaga Y."/>
            <person name="Zwiers L.-H."/>
            <person name="Turgeon B."/>
            <person name="Goodwin S."/>
            <person name="Spatafora J."/>
            <person name="Crous P."/>
            <person name="Grigoriev I."/>
        </authorList>
    </citation>
    <scope>NUCLEOTIDE SEQUENCE</scope>
    <source>
        <strain evidence="2">CBS 175.79</strain>
    </source>
</reference>
<protein>
    <submittedName>
        <fullName evidence="2">Uncharacterized protein</fullName>
    </submittedName>
</protein>
<evidence type="ECO:0000313" key="3">
    <source>
        <dbReference type="Proteomes" id="UP000799778"/>
    </source>
</evidence>
<evidence type="ECO:0000313" key="2">
    <source>
        <dbReference type="EMBL" id="KAF2010779.1"/>
    </source>
</evidence>
<dbReference type="Proteomes" id="UP000799778">
    <property type="component" value="Unassembled WGS sequence"/>
</dbReference>
<dbReference type="OrthoDB" id="3778648at2759"/>
<feature type="compositionally biased region" description="Polar residues" evidence="1">
    <location>
        <begin position="150"/>
        <end position="163"/>
    </location>
</feature>